<dbReference type="PROSITE" id="PS50914">
    <property type="entry name" value="BON"/>
    <property type="match status" value="1"/>
</dbReference>
<organism evidence="2 3">
    <name type="scientific">Desulfobacula phenolica</name>
    <dbReference type="NCBI Taxonomy" id="90732"/>
    <lineage>
        <taxon>Bacteria</taxon>
        <taxon>Pseudomonadati</taxon>
        <taxon>Thermodesulfobacteriota</taxon>
        <taxon>Desulfobacteria</taxon>
        <taxon>Desulfobacterales</taxon>
        <taxon>Desulfobacteraceae</taxon>
        <taxon>Desulfobacula</taxon>
    </lineage>
</organism>
<protein>
    <submittedName>
        <fullName evidence="2">Cytidylate kinase</fullName>
    </submittedName>
</protein>
<feature type="domain" description="BON" evidence="1">
    <location>
        <begin position="208"/>
        <end position="276"/>
    </location>
</feature>
<dbReference type="RefSeq" id="WP_092233662.1">
    <property type="nucleotide sequence ID" value="NZ_FNLL01000005.1"/>
</dbReference>
<dbReference type="InterPro" id="IPR007055">
    <property type="entry name" value="BON_dom"/>
</dbReference>
<dbReference type="GO" id="GO:0016301">
    <property type="term" value="F:kinase activity"/>
    <property type="evidence" value="ECO:0007669"/>
    <property type="project" value="UniProtKB-KW"/>
</dbReference>
<dbReference type="AlphaFoldDB" id="A0A1H2GLZ7"/>
<name>A0A1H2GLZ7_9BACT</name>
<dbReference type="Proteomes" id="UP000199608">
    <property type="component" value="Unassembled WGS sequence"/>
</dbReference>
<dbReference type="Gene3D" id="3.40.50.300">
    <property type="entry name" value="P-loop containing nucleotide triphosphate hydrolases"/>
    <property type="match status" value="1"/>
</dbReference>
<dbReference type="Pfam" id="PF13189">
    <property type="entry name" value="Cytidylate_kin2"/>
    <property type="match status" value="1"/>
</dbReference>
<reference evidence="3" key="1">
    <citation type="submission" date="2016-10" db="EMBL/GenBank/DDBJ databases">
        <authorList>
            <person name="Varghese N."/>
            <person name="Submissions S."/>
        </authorList>
    </citation>
    <scope>NUCLEOTIDE SEQUENCE [LARGE SCALE GENOMIC DNA]</scope>
    <source>
        <strain evidence="3">DSM 3384</strain>
    </source>
</reference>
<gene>
    <name evidence="2" type="ORF">SAMN04487931_105280</name>
</gene>
<dbReference type="InterPro" id="IPR027417">
    <property type="entry name" value="P-loop_NTPase"/>
</dbReference>
<keyword evidence="2" id="KW-0418">Kinase</keyword>
<evidence type="ECO:0000259" key="1">
    <source>
        <dbReference type="PROSITE" id="PS50914"/>
    </source>
</evidence>
<sequence>MAIITISRQPYSFGDEIAQEIAKKLNYKLIDKFIINNKVKDFHCNFSDELHDLANEKEPGFFKHFFKNPEVYNCLVQAILFEEASHDNIVIKGRGGQYILNQPYVLKIRIMAPFNVRCSYLEKKERVNHSLAEKLLAKKDHEREYFIRYLFKKDISKTNSYDLIFTGQISCFDHYKLGADLIISTILDYAKKIEKTQPLTENNKDNLKRLSLEKRVEATIKKEISSEHVDLNIGCEKLGDIKINGFVADEIERNKIFKLAQLCHGVNSVDNQLSVT</sequence>
<keyword evidence="2" id="KW-0808">Transferase</keyword>
<evidence type="ECO:0000313" key="2">
    <source>
        <dbReference type="EMBL" id="SDU20686.1"/>
    </source>
</evidence>
<proteinExistence type="predicted"/>
<dbReference type="EMBL" id="FNLL01000005">
    <property type="protein sequence ID" value="SDU20686.1"/>
    <property type="molecule type" value="Genomic_DNA"/>
</dbReference>
<accession>A0A1H2GLZ7</accession>
<dbReference type="Pfam" id="PF04972">
    <property type="entry name" value="BON"/>
    <property type="match status" value="1"/>
</dbReference>
<evidence type="ECO:0000313" key="3">
    <source>
        <dbReference type="Proteomes" id="UP000199608"/>
    </source>
</evidence>
<keyword evidence="3" id="KW-1185">Reference proteome</keyword>